<dbReference type="GO" id="GO:0055059">
    <property type="term" value="P:asymmetric neuroblast division"/>
    <property type="evidence" value="ECO:0007669"/>
    <property type="project" value="UniProtKB-ARBA"/>
</dbReference>
<comment type="similarity">
    <text evidence="8">Belongs to the snail C2H2-type zinc-finger protein family.</text>
</comment>
<evidence type="ECO:0000256" key="2">
    <source>
        <dbReference type="ARBA" id="ARBA00022723"/>
    </source>
</evidence>
<dbReference type="OrthoDB" id="5428132at2759"/>
<dbReference type="InterPro" id="IPR013087">
    <property type="entry name" value="Znf_C2H2_type"/>
</dbReference>
<dbReference type="GO" id="GO:0000981">
    <property type="term" value="F:DNA-binding transcription factor activity, RNA polymerase II-specific"/>
    <property type="evidence" value="ECO:0007669"/>
    <property type="project" value="TreeGrafter"/>
</dbReference>
<protein>
    <recommendedName>
        <fullName evidence="11">C2H2-type domain-containing protein</fullName>
    </recommendedName>
</protein>
<evidence type="ECO:0000256" key="4">
    <source>
        <dbReference type="ARBA" id="ARBA00022771"/>
    </source>
</evidence>
<keyword evidence="3" id="KW-0677">Repeat</keyword>
<evidence type="ECO:0000259" key="11">
    <source>
        <dbReference type="PROSITE" id="PS50157"/>
    </source>
</evidence>
<evidence type="ECO:0000256" key="7">
    <source>
        <dbReference type="ARBA" id="ARBA00023242"/>
    </source>
</evidence>
<keyword evidence="13" id="KW-1185">Reference proteome</keyword>
<dbReference type="PROSITE" id="PS00028">
    <property type="entry name" value="ZINC_FINGER_C2H2_1"/>
    <property type="match status" value="4"/>
</dbReference>
<dbReference type="FunFam" id="3.30.160.60:FF:001114">
    <property type="entry name" value="Zinc finger protein SNAI2"/>
    <property type="match status" value="1"/>
</dbReference>
<keyword evidence="6" id="KW-0238">DNA-binding</keyword>
<dbReference type="Proteomes" id="UP000759131">
    <property type="component" value="Unassembled WGS sequence"/>
</dbReference>
<dbReference type="GO" id="GO:0060562">
    <property type="term" value="P:epithelial tube morphogenesis"/>
    <property type="evidence" value="ECO:0007669"/>
    <property type="project" value="UniProtKB-ARBA"/>
</dbReference>
<evidence type="ECO:0000256" key="6">
    <source>
        <dbReference type="ARBA" id="ARBA00023125"/>
    </source>
</evidence>
<dbReference type="PANTHER" id="PTHR24388:SF54">
    <property type="entry name" value="PROTEIN ESCARGOT"/>
    <property type="match status" value="1"/>
</dbReference>
<organism evidence="12">
    <name type="scientific">Medioppia subpectinata</name>
    <dbReference type="NCBI Taxonomy" id="1979941"/>
    <lineage>
        <taxon>Eukaryota</taxon>
        <taxon>Metazoa</taxon>
        <taxon>Ecdysozoa</taxon>
        <taxon>Arthropoda</taxon>
        <taxon>Chelicerata</taxon>
        <taxon>Arachnida</taxon>
        <taxon>Acari</taxon>
        <taxon>Acariformes</taxon>
        <taxon>Sarcoptiformes</taxon>
        <taxon>Oribatida</taxon>
        <taxon>Brachypylina</taxon>
        <taxon>Oppioidea</taxon>
        <taxon>Oppiidae</taxon>
        <taxon>Medioppia</taxon>
    </lineage>
</organism>
<dbReference type="FunFam" id="3.30.160.60:FF:000207">
    <property type="entry name" value="zinc finger protein SNAI2"/>
    <property type="match status" value="1"/>
</dbReference>
<dbReference type="GO" id="GO:2000177">
    <property type="term" value="P:regulation of neural precursor cell proliferation"/>
    <property type="evidence" value="ECO:0007669"/>
    <property type="project" value="UniProtKB-ARBA"/>
</dbReference>
<dbReference type="EMBL" id="CAJPIZ010000377">
    <property type="protein sequence ID" value="CAG2101275.1"/>
    <property type="molecule type" value="Genomic_DNA"/>
</dbReference>
<dbReference type="SMART" id="SM00355">
    <property type="entry name" value="ZnF_C2H2"/>
    <property type="match status" value="5"/>
</dbReference>
<keyword evidence="4 9" id="KW-0863">Zinc-finger</keyword>
<feature type="region of interest" description="Disordered" evidence="10">
    <location>
        <begin position="143"/>
        <end position="176"/>
    </location>
</feature>
<feature type="compositionally biased region" description="Polar residues" evidence="10">
    <location>
        <begin position="204"/>
        <end position="216"/>
    </location>
</feature>
<dbReference type="GO" id="GO:0008270">
    <property type="term" value="F:zinc ion binding"/>
    <property type="evidence" value="ECO:0007669"/>
    <property type="project" value="UniProtKB-KW"/>
</dbReference>
<dbReference type="SUPFAM" id="SSF57667">
    <property type="entry name" value="beta-beta-alpha zinc fingers"/>
    <property type="match status" value="4"/>
</dbReference>
<evidence type="ECO:0000256" key="1">
    <source>
        <dbReference type="ARBA" id="ARBA00004123"/>
    </source>
</evidence>
<feature type="compositionally biased region" description="Polar residues" evidence="10">
    <location>
        <begin position="157"/>
        <end position="166"/>
    </location>
</feature>
<feature type="compositionally biased region" description="Low complexity" evidence="10">
    <location>
        <begin position="217"/>
        <end position="235"/>
    </location>
</feature>
<keyword evidence="7" id="KW-0539">Nucleus</keyword>
<feature type="region of interest" description="Disordered" evidence="10">
    <location>
        <begin position="204"/>
        <end position="256"/>
    </location>
</feature>
<comment type="subcellular location">
    <subcellularLocation>
        <location evidence="1">Nucleus</location>
    </subcellularLocation>
</comment>
<reference evidence="12" key="1">
    <citation type="submission" date="2020-11" db="EMBL/GenBank/DDBJ databases">
        <authorList>
            <person name="Tran Van P."/>
        </authorList>
    </citation>
    <scope>NUCLEOTIDE SEQUENCE</scope>
</reference>
<dbReference type="GO" id="GO:0000978">
    <property type="term" value="F:RNA polymerase II cis-regulatory region sequence-specific DNA binding"/>
    <property type="evidence" value="ECO:0007669"/>
    <property type="project" value="TreeGrafter"/>
</dbReference>
<feature type="domain" description="C2H2-type" evidence="11">
    <location>
        <begin position="259"/>
        <end position="286"/>
    </location>
</feature>
<feature type="domain" description="C2H2-type" evidence="11">
    <location>
        <begin position="344"/>
        <end position="371"/>
    </location>
</feature>
<dbReference type="GO" id="GO:0005634">
    <property type="term" value="C:nucleus"/>
    <property type="evidence" value="ECO:0007669"/>
    <property type="project" value="UniProtKB-SubCell"/>
</dbReference>
<dbReference type="PANTHER" id="PTHR24388">
    <property type="entry name" value="ZINC FINGER PROTEIN"/>
    <property type="match status" value="1"/>
</dbReference>
<proteinExistence type="inferred from homology"/>
<evidence type="ECO:0000313" key="12">
    <source>
        <dbReference type="EMBL" id="CAD7620845.1"/>
    </source>
</evidence>
<sequence>MIKGKPFDLSIKSHSHRQLNIGLKNERTKTIQEYPNLYATSQYQSLQYLHSLTSAKCLSPQNYSPNGDLSKPALIPLEAINSSLRLSPSSSPHHISRHLQSTAPFMTFGFGNCANFGYNENKNVLTSPSLYYQNRHLDYPISPPQTPILRSDRLVPNNYSSSTLETSPRHHSRHAVVSPVHSEYRPQYLSSNWSEHLPLKTANGSLNISSPTPSLNGSDDSGRGSVHSRGSVVSSESHKMDKNGKSRKPVNSDASGTRYHCTDCNKSYSTFSGLSKHQEFHCSTQTKKAFSCKHCEKVYVSLGALKMHIRTHTLPCKCKLCGKAFSRPWLLQGHIRTHTGEKPFQCEFCSRAFADRSNLRAHLQTHSDVKKYSCKTCSKTFSRMSLLSKHEDGGCAGANHRVQ</sequence>
<dbReference type="AlphaFoldDB" id="A0A7R9KDI2"/>
<evidence type="ECO:0000256" key="9">
    <source>
        <dbReference type="PROSITE-ProRule" id="PRU00042"/>
    </source>
</evidence>
<dbReference type="Gene3D" id="3.30.160.60">
    <property type="entry name" value="Classic Zinc Finger"/>
    <property type="match status" value="4"/>
</dbReference>
<feature type="domain" description="C2H2-type" evidence="11">
    <location>
        <begin position="316"/>
        <end position="343"/>
    </location>
</feature>
<evidence type="ECO:0000256" key="5">
    <source>
        <dbReference type="ARBA" id="ARBA00022833"/>
    </source>
</evidence>
<dbReference type="PROSITE" id="PS50157">
    <property type="entry name" value="ZINC_FINGER_C2H2_2"/>
    <property type="match status" value="5"/>
</dbReference>
<dbReference type="Pfam" id="PF00096">
    <property type="entry name" value="zf-C2H2"/>
    <property type="match status" value="5"/>
</dbReference>
<evidence type="ECO:0000256" key="10">
    <source>
        <dbReference type="SAM" id="MobiDB-lite"/>
    </source>
</evidence>
<gene>
    <name evidence="12" type="ORF">OSB1V03_LOCUS1326</name>
</gene>
<name>A0A7R9KDI2_9ACAR</name>
<evidence type="ECO:0000256" key="8">
    <source>
        <dbReference type="ARBA" id="ARBA00037948"/>
    </source>
</evidence>
<dbReference type="FunFam" id="3.30.160.60:FF:000693">
    <property type="entry name" value="Snail family zinc finger 1a"/>
    <property type="match status" value="1"/>
</dbReference>
<keyword evidence="5" id="KW-0862">Zinc</keyword>
<dbReference type="InterPro" id="IPR050527">
    <property type="entry name" value="Snail/Krueppel_Znf"/>
</dbReference>
<feature type="domain" description="C2H2-type" evidence="11">
    <location>
        <begin position="290"/>
        <end position="313"/>
    </location>
</feature>
<accession>A0A7R9KDI2</accession>
<feature type="domain" description="C2H2-type" evidence="11">
    <location>
        <begin position="372"/>
        <end position="403"/>
    </location>
</feature>
<evidence type="ECO:0000313" key="13">
    <source>
        <dbReference type="Proteomes" id="UP000759131"/>
    </source>
</evidence>
<dbReference type="InterPro" id="IPR036236">
    <property type="entry name" value="Znf_C2H2_sf"/>
</dbReference>
<keyword evidence="2" id="KW-0479">Metal-binding</keyword>
<dbReference type="EMBL" id="OC854952">
    <property type="protein sequence ID" value="CAD7620845.1"/>
    <property type="molecule type" value="Genomic_DNA"/>
</dbReference>
<dbReference type="FunFam" id="3.30.160.60:FF:000043">
    <property type="entry name" value="Scratch family zinc finger 2"/>
    <property type="match status" value="1"/>
</dbReference>
<evidence type="ECO:0000256" key="3">
    <source>
        <dbReference type="ARBA" id="ARBA00022737"/>
    </source>
</evidence>